<feature type="domain" description="Sacsin/Nov" evidence="2">
    <location>
        <begin position="27"/>
        <end position="141"/>
    </location>
</feature>
<protein>
    <recommendedName>
        <fullName evidence="2">Sacsin/Nov domain-containing protein</fullName>
    </recommendedName>
</protein>
<dbReference type="PANTHER" id="PTHR47839:SF1">
    <property type="entry name" value="DOMAIN PROTEIN, PUTATIVE (AFU_ORTHOLOGUE AFUA_6G04830)-RELATED"/>
    <property type="match status" value="1"/>
</dbReference>
<feature type="region of interest" description="Disordered" evidence="1">
    <location>
        <begin position="1333"/>
        <end position="1382"/>
    </location>
</feature>
<dbReference type="Pfam" id="PF25794">
    <property type="entry name" value="SACS"/>
    <property type="match status" value="1"/>
</dbReference>
<evidence type="ECO:0000259" key="2">
    <source>
        <dbReference type="Pfam" id="PF25794"/>
    </source>
</evidence>
<dbReference type="NCBIfam" id="NF047352">
    <property type="entry name" value="P_loop_sacsin"/>
    <property type="match status" value="1"/>
</dbReference>
<sequence>MNYSLFRSSESNPISANVVTVNHKALITRTLTKYPVDYALFRELVQNGADAGASTVRISFTTNEGLRKESIADTIKDATVKGLQISNNGSIFQSSDWKRLREIASGNPDESKIGAFGVGFYSVFSVTEEPLVHSGDSMMCFFYIKDQLNYRFTDKTPTHSEWTIIDLPYSHNDQNLPDLSGLTAFLTQSLTFIKVSNLQILVDDILVYSFSKTSSPSKSIPISSHISPQTPNKTLKLTSLASQDTTISLSYFRFLEDLDYFSRDSTYLKRGLKLFSNLVTNKSDPKQWCEGSVNLVMVTGEVTVNISTKFSNQIKQAVLKAPPKKSSISFLYKPYTQASDTYNSYPMLSHVFPSSGIDSKIFIGFPTKQSTGFSLHIHAPHLIPTMERTAVDLSNTHVCDWNKDMLALCGIVLCSYYTESANSTPQDLGGSEFTKYAGHIISQFTTGTSSPDKAVGYSIAMGFWNASKNFPLPTNDRFVSNALIRVSPDPCSFLKGIHLLNKDLQNKYSSFFQRARDFEIIKDLSIQDVKNSLNKVTMNSIQLVQFLKWLNSALTTKSFAESDLTSLLSYAYYSPESGEYVKSLATFQYYKPAQGLPSEYPIPDNCLPNEVSAGFSSSKMVSLMGLQALPTEVQFMHIIKLAKTGKGLKDELNPVINISVSKVLFEALSVVWNGLQPNVRKDIKDEVADCSVIATQKGMLTPSKTYIDRIPAFPALPVVLPEVATLARSMLIYLGVRETVEPKYALSLIDCKETHISIPELVQYFVNQRKRLKEEDLRLLSSLSIFPRAGTDSFAKISELYSPIQSHIALDLPVLLWNGYDPGSDSAKFLVKLGLIDHIPIDKWSALVSQKNITPERRLKLLHYYFQNYDSKTYCVKSISSPIIPDNKGNLHAVNECFTDPDVECFGFPIVQSDIRREAWKLNIKEHPSTQQLIDMLMKSPPRTKAAANAQFSLMSKMVQQLSRADLNKLSWQKIVPLVNQDRFQAPADLFIENPDDNDPEIQFYKEIFDFVSFNSAANMFLMKCGARNKPDIVEIASSVVADPDRIYRLVGSPARYEQLLAQFSLEMEKLKKHKDLIYQMKKCKFLLGVSYTALNAGDIDGDATNSSRNYVLATPSDIVIVDDVVAFNLFRYEIISSPMHRILDSFYLKLGSRSVRDIYFEVPDIGPEIPEDKASADLKAQILERCWLYMESSPRDLKLKYSKLEKIIKFHFVKKIMVNRFLEYQGRKISKKPDSVGAFLKYGQEADLFISFPVDWFNLSRALVLLIHESPEPEYATVMEAVLQRPLTELEKRGYNVDRIIRRREAAQREQSEKLQAILQQENQKKAQVANAIPENVSSSPSVIEKKPVSLAKSEPKAPSNQLQKSSPLPKPPSGGGGLLAKSMKQTLSKAFNNSFGGNDFSKLMNNPATGKADASGIESTASSAMKMSKSHSGKDIVSPETLVQAEGPNVQNSLCDYTGSKNLTACGLEFGGISVYIPKDVHSMSDDTILKCEEFSAVLHLLSQVFDISIKSFHIFVDPHDRTMGFNYNKSLFFNAAYYGMDIKKSHYSGSASGGSTKKKALEFWFPIVCHEMAHNIAPQHGQQHSYISESIVQYNIGRFAELLSTIQ</sequence>
<dbReference type="Gene3D" id="3.30.565.10">
    <property type="entry name" value="Histidine kinase-like ATPase, C-terminal domain"/>
    <property type="match status" value="1"/>
</dbReference>
<dbReference type="Pfam" id="PF12449">
    <property type="entry name" value="DUF3684"/>
    <property type="match status" value="1"/>
</dbReference>
<dbReference type="OrthoDB" id="10031156at2759"/>
<name>A0A1E4TEK8_9ASCO</name>
<dbReference type="InterPro" id="IPR036890">
    <property type="entry name" value="HATPase_C_sf"/>
</dbReference>
<dbReference type="SUPFAM" id="SSF55874">
    <property type="entry name" value="ATPase domain of HSP90 chaperone/DNA topoisomerase II/histidine kinase"/>
    <property type="match status" value="1"/>
</dbReference>
<dbReference type="Proteomes" id="UP000095023">
    <property type="component" value="Unassembled WGS sequence"/>
</dbReference>
<dbReference type="EMBL" id="KV453842">
    <property type="protein sequence ID" value="ODV90159.1"/>
    <property type="molecule type" value="Genomic_DNA"/>
</dbReference>
<accession>A0A1E4TEK8</accession>
<proteinExistence type="predicted"/>
<evidence type="ECO:0000313" key="3">
    <source>
        <dbReference type="EMBL" id="ODV90159.1"/>
    </source>
</evidence>
<organism evidence="3 4">
    <name type="scientific">Tortispora caseinolytica NRRL Y-17796</name>
    <dbReference type="NCBI Taxonomy" id="767744"/>
    <lineage>
        <taxon>Eukaryota</taxon>
        <taxon>Fungi</taxon>
        <taxon>Dikarya</taxon>
        <taxon>Ascomycota</taxon>
        <taxon>Saccharomycotina</taxon>
        <taxon>Trigonopsidomycetes</taxon>
        <taxon>Trigonopsidales</taxon>
        <taxon>Trigonopsidaceae</taxon>
        <taxon>Tortispora</taxon>
    </lineage>
</organism>
<keyword evidence="4" id="KW-1185">Reference proteome</keyword>
<dbReference type="InterPro" id="IPR022155">
    <property type="entry name" value="DUF3684"/>
</dbReference>
<dbReference type="PANTHER" id="PTHR47839">
    <property type="entry name" value="DOMAIN PROTEIN, PUTATIVE (AFU_ORTHOLOGUE AFUA_6G04830)-RELATED"/>
    <property type="match status" value="1"/>
</dbReference>
<evidence type="ECO:0000313" key="4">
    <source>
        <dbReference type="Proteomes" id="UP000095023"/>
    </source>
</evidence>
<dbReference type="InterPro" id="IPR058210">
    <property type="entry name" value="SACS/Nov_dom"/>
</dbReference>
<gene>
    <name evidence="3" type="ORF">CANCADRAFT_31206</name>
</gene>
<evidence type="ECO:0000256" key="1">
    <source>
        <dbReference type="SAM" id="MobiDB-lite"/>
    </source>
</evidence>
<reference evidence="4" key="1">
    <citation type="submission" date="2016-02" db="EMBL/GenBank/DDBJ databases">
        <title>Comparative genomics of biotechnologically important yeasts.</title>
        <authorList>
            <consortium name="DOE Joint Genome Institute"/>
            <person name="Riley R."/>
            <person name="Haridas S."/>
            <person name="Wolfe K.H."/>
            <person name="Lopes M.R."/>
            <person name="Hittinger C.T."/>
            <person name="Goker M."/>
            <person name="Salamov A."/>
            <person name="Wisecaver J."/>
            <person name="Long T.M."/>
            <person name="Aerts A.L."/>
            <person name="Barry K."/>
            <person name="Choi C."/>
            <person name="Clum A."/>
            <person name="Coughlan A.Y."/>
            <person name="Deshpande S."/>
            <person name="Douglass A.P."/>
            <person name="Hanson S.J."/>
            <person name="Klenk H.-P."/>
            <person name="Labutti K."/>
            <person name="Lapidus A."/>
            <person name="Lindquist E."/>
            <person name="Lipzen A."/>
            <person name="Meier-Kolthoff J.P."/>
            <person name="Ohm R.A."/>
            <person name="Otillar R.P."/>
            <person name="Pangilinan J."/>
            <person name="Peng Y."/>
            <person name="Rokas A."/>
            <person name="Rosa C.A."/>
            <person name="Scheuner C."/>
            <person name="Sibirny A.A."/>
            <person name="Slot J.C."/>
            <person name="Stielow J.B."/>
            <person name="Sun H."/>
            <person name="Kurtzman C.P."/>
            <person name="Blackwell M."/>
            <person name="Jeffries T.W."/>
            <person name="Grigoriev I.V."/>
        </authorList>
    </citation>
    <scope>NUCLEOTIDE SEQUENCE [LARGE SCALE GENOMIC DNA]</scope>
    <source>
        <strain evidence="4">NRRL Y-17796</strain>
    </source>
</reference>